<keyword evidence="4" id="KW-1185">Reference proteome</keyword>
<evidence type="ECO:0000313" key="3">
    <source>
        <dbReference type="EMBL" id="MDQ0205754.1"/>
    </source>
</evidence>
<gene>
    <name evidence="3" type="ORF">J2S05_000528</name>
</gene>
<feature type="domain" description="Glycosyltransferase 2-like" evidence="2">
    <location>
        <begin position="42"/>
        <end position="213"/>
    </location>
</feature>
<dbReference type="Gene3D" id="3.90.550.10">
    <property type="entry name" value="Spore Coat Polysaccharide Biosynthesis Protein SpsA, Chain A"/>
    <property type="match status" value="1"/>
</dbReference>
<dbReference type="PANTHER" id="PTHR43646:SF3">
    <property type="entry name" value="SLR1566 PROTEIN"/>
    <property type="match status" value="1"/>
</dbReference>
<evidence type="ECO:0000256" key="1">
    <source>
        <dbReference type="SAM" id="Phobius"/>
    </source>
</evidence>
<feature type="transmembrane region" description="Helical" evidence="1">
    <location>
        <begin position="335"/>
        <end position="356"/>
    </location>
</feature>
<accession>A0ABT9YFA4</accession>
<feature type="transmembrane region" description="Helical" evidence="1">
    <location>
        <begin position="278"/>
        <end position="299"/>
    </location>
</feature>
<dbReference type="InterPro" id="IPR001173">
    <property type="entry name" value="Glyco_trans_2-like"/>
</dbReference>
<evidence type="ECO:0000313" key="4">
    <source>
        <dbReference type="Proteomes" id="UP001225034"/>
    </source>
</evidence>
<dbReference type="InterPro" id="IPR029044">
    <property type="entry name" value="Nucleotide-diphossugar_trans"/>
</dbReference>
<comment type="caution">
    <text evidence="3">The sequence shown here is derived from an EMBL/GenBank/DDBJ whole genome shotgun (WGS) entry which is preliminary data.</text>
</comment>
<keyword evidence="1" id="KW-0812">Transmembrane</keyword>
<proteinExistence type="predicted"/>
<dbReference type="EMBL" id="JAUSUA010000001">
    <property type="protein sequence ID" value="MDQ0205754.1"/>
    <property type="molecule type" value="Genomic_DNA"/>
</dbReference>
<dbReference type="SUPFAM" id="SSF53448">
    <property type="entry name" value="Nucleotide-diphospho-sugar transferases"/>
    <property type="match status" value="1"/>
</dbReference>
<sequence>MMIFVYVLITLLVCQFIWVGLNQHFMPKLHQRTSIQHAPLVSILIPLRNEEAHVEALIDNLAKLSYTNLEYVFLDDHSTDRTGELLKLHQKKVTTSRIVHGEPLPKDWVGKVFACHQLSKQANGEYLLFLDADVRLQPNTIDVALGLLHKQQAGLLSGFPRFPVKGLLASLLVPMQHVLIYLHLPLYLANYTRLPAASAAHGSFMLFDAEIYRSFGGHQAVKHSLVEDVHLTRAVKRSGARACLANITDFVSCFMYQSNQDVWRGFSKNAFPGIGRSYVLAAFVIVFYSLVFVLPLPFIWFAFSLHWLFALPLVLSVSIRLMIDRMSNQKKWIGFLMPFSALAFICILIRSMYLAITKTGFTWKGRSYS</sequence>
<dbReference type="PANTHER" id="PTHR43646">
    <property type="entry name" value="GLYCOSYLTRANSFERASE"/>
    <property type="match status" value="1"/>
</dbReference>
<evidence type="ECO:0000259" key="2">
    <source>
        <dbReference type="Pfam" id="PF00535"/>
    </source>
</evidence>
<name>A0ABT9YFA4_9BACI</name>
<keyword evidence="1" id="KW-1133">Transmembrane helix</keyword>
<dbReference type="Proteomes" id="UP001225034">
    <property type="component" value="Unassembled WGS sequence"/>
</dbReference>
<keyword evidence="1" id="KW-0472">Membrane</keyword>
<protein>
    <submittedName>
        <fullName evidence="3">Cellulose synthase/poly-beta-1,6-N-acetylglucosamine synthase-like glycosyltransferase</fullName>
    </submittedName>
</protein>
<dbReference type="CDD" id="cd06423">
    <property type="entry name" value="CESA_like"/>
    <property type="match status" value="1"/>
</dbReference>
<organism evidence="3 4">
    <name type="scientific">Alkalicoccobacillus murimartini</name>
    <dbReference type="NCBI Taxonomy" id="171685"/>
    <lineage>
        <taxon>Bacteria</taxon>
        <taxon>Bacillati</taxon>
        <taxon>Bacillota</taxon>
        <taxon>Bacilli</taxon>
        <taxon>Bacillales</taxon>
        <taxon>Bacillaceae</taxon>
        <taxon>Alkalicoccobacillus</taxon>
    </lineage>
</organism>
<reference evidence="3 4" key="1">
    <citation type="submission" date="2023-07" db="EMBL/GenBank/DDBJ databases">
        <title>Genomic Encyclopedia of Type Strains, Phase IV (KMG-IV): sequencing the most valuable type-strain genomes for metagenomic binning, comparative biology and taxonomic classification.</title>
        <authorList>
            <person name="Goeker M."/>
        </authorList>
    </citation>
    <scope>NUCLEOTIDE SEQUENCE [LARGE SCALE GENOMIC DNA]</scope>
    <source>
        <strain evidence="3 4">DSM 19154</strain>
    </source>
</reference>
<dbReference type="RefSeq" id="WP_306979654.1">
    <property type="nucleotide sequence ID" value="NZ_JAUSUA010000001.1"/>
</dbReference>
<dbReference type="Pfam" id="PF00535">
    <property type="entry name" value="Glycos_transf_2"/>
    <property type="match status" value="1"/>
</dbReference>
<feature type="transmembrane region" description="Helical" evidence="1">
    <location>
        <begin position="305"/>
        <end position="323"/>
    </location>
</feature>